<evidence type="ECO:0000313" key="2">
    <source>
        <dbReference type="Proteomes" id="UP001314229"/>
    </source>
</evidence>
<dbReference type="AlphaFoldDB" id="A0AAV1PIK6"/>
<protein>
    <submittedName>
        <fullName evidence="1">Uncharacterized protein</fullName>
    </submittedName>
</protein>
<comment type="caution">
    <text evidence="1">The sequence shown here is derived from an EMBL/GenBank/DDBJ whole genome shotgun (WGS) entry which is preliminary data.</text>
</comment>
<accession>A0AAV1PIK6</accession>
<organism evidence="1 2">
    <name type="scientific">Scomber scombrus</name>
    <name type="common">Atlantic mackerel</name>
    <name type="synonym">Scomber vernalis</name>
    <dbReference type="NCBI Taxonomy" id="13677"/>
    <lineage>
        <taxon>Eukaryota</taxon>
        <taxon>Metazoa</taxon>
        <taxon>Chordata</taxon>
        <taxon>Craniata</taxon>
        <taxon>Vertebrata</taxon>
        <taxon>Euteleostomi</taxon>
        <taxon>Actinopterygii</taxon>
        <taxon>Neopterygii</taxon>
        <taxon>Teleostei</taxon>
        <taxon>Neoteleostei</taxon>
        <taxon>Acanthomorphata</taxon>
        <taxon>Pelagiaria</taxon>
        <taxon>Scombriformes</taxon>
        <taxon>Scombridae</taxon>
        <taxon>Scomber</taxon>
    </lineage>
</organism>
<dbReference type="EMBL" id="CAWUFR010000185">
    <property type="protein sequence ID" value="CAK6971736.1"/>
    <property type="molecule type" value="Genomic_DNA"/>
</dbReference>
<name>A0AAV1PIK6_SCOSC</name>
<gene>
    <name evidence="1" type="ORF">FSCOSCO3_A012216</name>
</gene>
<reference evidence="1 2" key="1">
    <citation type="submission" date="2024-01" db="EMBL/GenBank/DDBJ databases">
        <authorList>
            <person name="Alioto T."/>
            <person name="Alioto T."/>
            <person name="Gomez Garrido J."/>
        </authorList>
    </citation>
    <scope>NUCLEOTIDE SEQUENCE [LARGE SCALE GENOMIC DNA]</scope>
</reference>
<dbReference type="Proteomes" id="UP001314229">
    <property type="component" value="Unassembled WGS sequence"/>
</dbReference>
<keyword evidence="2" id="KW-1185">Reference proteome</keyword>
<proteinExistence type="predicted"/>
<evidence type="ECO:0000313" key="1">
    <source>
        <dbReference type="EMBL" id="CAK6971736.1"/>
    </source>
</evidence>
<sequence>MTELAWNWVTVFTPSFFGIEQRGASCSGEEQLVVSNRAGLTYSKQLAGTSGNKHLAATVETPYEYIYKSAECPSRPAMEWCWLQTG</sequence>